<sequence>MLSLSLSLLFLIVLFVIVPLGVQAQVGVSFPVGMSFFPLFSTYYTPYVLGVMNLSSLSIGRSFISGQPFQYGNASLQLNAMLNGSYWAQDVMLFHEVNDSTFQVTMVVNFWNLTGPFTTLVLNTTTFEGLGVYCYTGPTFNVKLPVSLGLFMNSSSSLQFGYSVNGESKVFLSLPFPGQFKIGGLSANGLPNDLEMVWGGPGGGSSVDMTASGTQELYFLQEGQMTIVPSALSVGLDTAESAYGVASSPNLENIEAPYANINRGVNSPSVLWPVPPKVEVTQMNYTVIVKLSYDNYTFPGQEVEIRELKGLSLVPVYQGLTNGSGEVVFTNVTQSFYEVYFPGNYSLSSSYALSSPQLNHLISATTSTFNSLVKFLESYNFKKALSSDFNHVKYKGQTSVNYLLLEIIGGLSAGILVSAFAVRKWT</sequence>
<dbReference type="STRING" id="1293036.GCA_001315825_01643"/>
<dbReference type="Pfam" id="PF05317">
    <property type="entry name" value="Thermopsin"/>
    <property type="match status" value="1"/>
</dbReference>
<name>A0A2U9IS92_9CREN</name>
<keyword evidence="1" id="KW-0472">Membrane</keyword>
<keyword evidence="1" id="KW-0812">Transmembrane</keyword>
<dbReference type="EMBL" id="CP029287">
    <property type="protein sequence ID" value="AWR98868.1"/>
    <property type="molecule type" value="Genomic_DNA"/>
</dbReference>
<proteinExistence type="predicted"/>
<dbReference type="KEGG" id="mhk:DFR87_03225"/>
<dbReference type="AlphaFoldDB" id="A0A2U9IS92"/>
<protein>
    <submittedName>
        <fullName evidence="2">Peptidase A5</fullName>
    </submittedName>
</protein>
<evidence type="ECO:0000313" key="3">
    <source>
        <dbReference type="Proteomes" id="UP000247586"/>
    </source>
</evidence>
<keyword evidence="3" id="KW-1185">Reference proteome</keyword>
<evidence type="ECO:0000256" key="1">
    <source>
        <dbReference type="SAM" id="Phobius"/>
    </source>
</evidence>
<accession>A0A2U9IS92</accession>
<organism evidence="2 3">
    <name type="scientific">Metallosphaera hakonensis JCM 8857 = DSM 7519</name>
    <dbReference type="NCBI Taxonomy" id="1293036"/>
    <lineage>
        <taxon>Archaea</taxon>
        <taxon>Thermoproteota</taxon>
        <taxon>Thermoprotei</taxon>
        <taxon>Sulfolobales</taxon>
        <taxon>Sulfolobaceae</taxon>
        <taxon>Metallosphaera</taxon>
    </lineage>
</organism>
<keyword evidence="1" id="KW-1133">Transmembrane helix</keyword>
<dbReference type="OrthoDB" id="33909at2157"/>
<feature type="transmembrane region" description="Helical" evidence="1">
    <location>
        <begin position="402"/>
        <end position="422"/>
    </location>
</feature>
<evidence type="ECO:0000313" key="2">
    <source>
        <dbReference type="EMBL" id="AWR98868.1"/>
    </source>
</evidence>
<dbReference type="GeneID" id="36834321"/>
<dbReference type="InterPro" id="IPR007981">
    <property type="entry name" value="Peptidase_A5"/>
</dbReference>
<reference evidence="3" key="3">
    <citation type="submission" date="2020-03" db="EMBL/GenBank/DDBJ databases">
        <title>Sequencing and Assembly of Multiple Reported Metal-Biooxidizing Members of the Extremely Thermoacidophilic Archaeal Family Sulfolobaceae.</title>
        <authorList>
            <person name="Counts J.A."/>
            <person name="Kelly R.M."/>
        </authorList>
    </citation>
    <scope>NUCLEOTIDE SEQUENCE [LARGE SCALE GENOMIC DNA]</scope>
    <source>
        <strain evidence="3">HO1-1</strain>
    </source>
</reference>
<dbReference type="RefSeq" id="WP_054836703.1">
    <property type="nucleotide sequence ID" value="NZ_BBBA01000009.1"/>
</dbReference>
<reference evidence="3" key="2">
    <citation type="submission" date="2020-03" db="EMBL/GenBank/DDBJ databases">
        <title>Complete Genome Sequences of Extremely Thermoacidophilic, Metal-Mobilizing Type-Strain Members of the Archaeal Family Sulfolobaceae: Acidianus brierleyi DSM-1651T, Acidianus sulfidivorans DSM-18786T, Metallosphaera hakonensis DSM-7519T, and Metallosphaera prunae DSM-10039T.</title>
        <authorList>
            <person name="Counts J.A."/>
            <person name="Kelly R.M."/>
        </authorList>
    </citation>
    <scope>NUCLEOTIDE SEQUENCE [LARGE SCALE GENOMIC DNA]</scope>
    <source>
        <strain evidence="3">HO1-1</strain>
    </source>
</reference>
<reference evidence="2 3" key="1">
    <citation type="submission" date="2018-05" db="EMBL/GenBank/DDBJ databases">
        <title>Complete Genome Sequences of Extremely Thermoacidophilic, Metal-Mobilizing Type-Strain Members of the Archaeal Family Sulfolobaceae: Acidianus brierleyi DSM-1651T, Acidianus sulfidivorans DSM-18786T, Metallosphaera hakonensis DSM-7519T, and Metallosphaera prunae DSM-10039T.</title>
        <authorList>
            <person name="Counts J.A."/>
            <person name="Kelly R.M."/>
        </authorList>
    </citation>
    <scope>NUCLEOTIDE SEQUENCE [LARGE SCALE GENOMIC DNA]</scope>
    <source>
        <strain evidence="2 3">HO1-1</strain>
    </source>
</reference>
<dbReference type="Proteomes" id="UP000247586">
    <property type="component" value="Chromosome"/>
</dbReference>
<gene>
    <name evidence="2" type="ORF">DFR87_03225</name>
</gene>